<protein>
    <submittedName>
        <fullName evidence="1">Uncharacterized protein</fullName>
    </submittedName>
</protein>
<evidence type="ECO:0000313" key="2">
    <source>
        <dbReference type="Proteomes" id="UP001054945"/>
    </source>
</evidence>
<keyword evidence="2" id="KW-1185">Reference proteome</keyword>
<evidence type="ECO:0000313" key="1">
    <source>
        <dbReference type="EMBL" id="GIY52924.1"/>
    </source>
</evidence>
<name>A0AAV4U563_CAEEX</name>
<organism evidence="1 2">
    <name type="scientific">Caerostris extrusa</name>
    <name type="common">Bark spider</name>
    <name type="synonym">Caerostris bankana</name>
    <dbReference type="NCBI Taxonomy" id="172846"/>
    <lineage>
        <taxon>Eukaryota</taxon>
        <taxon>Metazoa</taxon>
        <taxon>Ecdysozoa</taxon>
        <taxon>Arthropoda</taxon>
        <taxon>Chelicerata</taxon>
        <taxon>Arachnida</taxon>
        <taxon>Araneae</taxon>
        <taxon>Araneomorphae</taxon>
        <taxon>Entelegynae</taxon>
        <taxon>Araneoidea</taxon>
        <taxon>Araneidae</taxon>
        <taxon>Caerostris</taxon>
    </lineage>
</organism>
<comment type="caution">
    <text evidence="1">The sequence shown here is derived from an EMBL/GenBank/DDBJ whole genome shotgun (WGS) entry which is preliminary data.</text>
</comment>
<accession>A0AAV4U563</accession>
<dbReference type="AlphaFoldDB" id="A0AAV4U563"/>
<gene>
    <name evidence="1" type="ORF">CEXT_430031</name>
</gene>
<proteinExistence type="predicted"/>
<sequence length="66" mass="6999">MTPAATEILATRSSSEPMRVFVDKTFQMAPQEKVQAGEIGVETDGATCHTAGVRVGSESSQTIQND</sequence>
<reference evidence="1 2" key="1">
    <citation type="submission" date="2021-06" db="EMBL/GenBank/DDBJ databases">
        <title>Caerostris extrusa draft genome.</title>
        <authorList>
            <person name="Kono N."/>
            <person name="Arakawa K."/>
        </authorList>
    </citation>
    <scope>NUCLEOTIDE SEQUENCE [LARGE SCALE GENOMIC DNA]</scope>
</reference>
<dbReference type="Proteomes" id="UP001054945">
    <property type="component" value="Unassembled WGS sequence"/>
</dbReference>
<dbReference type="EMBL" id="BPLR01012307">
    <property type="protein sequence ID" value="GIY52924.1"/>
    <property type="molecule type" value="Genomic_DNA"/>
</dbReference>